<evidence type="ECO:0000256" key="11">
    <source>
        <dbReference type="ARBA" id="ARBA00023098"/>
    </source>
</evidence>
<evidence type="ECO:0000259" key="21">
    <source>
        <dbReference type="PROSITE" id="PS50004"/>
    </source>
</evidence>
<keyword evidence="14" id="KW-0804">Transcription</keyword>
<dbReference type="EMBL" id="PQIB02000004">
    <property type="protein sequence ID" value="RLN22980.1"/>
    <property type="molecule type" value="Genomic_DNA"/>
</dbReference>
<dbReference type="Pfam" id="PF02666">
    <property type="entry name" value="PS_Dcarbxylase"/>
    <property type="match status" value="1"/>
</dbReference>
<dbReference type="Gene3D" id="2.60.40.150">
    <property type="entry name" value="C2 domain"/>
    <property type="match status" value="1"/>
</dbReference>
<keyword evidence="11" id="KW-0443">Lipid metabolism</keyword>
<dbReference type="FunFam" id="1.10.238.10:FF:000200">
    <property type="entry name" value="Phosphatidylserine decarboxylase proenzyme 2"/>
    <property type="match status" value="1"/>
</dbReference>
<evidence type="ECO:0000256" key="8">
    <source>
        <dbReference type="ARBA" id="ARBA00022793"/>
    </source>
</evidence>
<dbReference type="FunFam" id="2.60.40.150:FF:000194">
    <property type="entry name" value="Phosphatidylserine decarboxylase proenzyme 2"/>
    <property type="match status" value="1"/>
</dbReference>
<keyword evidence="5" id="KW-0444">Lipid biosynthesis</keyword>
<keyword evidence="13" id="KW-0865">Zymogen</keyword>
<evidence type="ECO:0000256" key="10">
    <source>
        <dbReference type="ARBA" id="ARBA00023015"/>
    </source>
</evidence>
<keyword evidence="6" id="KW-0479">Metal-binding</keyword>
<dbReference type="Gene3D" id="1.10.238.10">
    <property type="entry name" value="EF-hand"/>
    <property type="match status" value="1"/>
</dbReference>
<evidence type="ECO:0000256" key="18">
    <source>
        <dbReference type="ARBA" id="ARBA00023317"/>
    </source>
</evidence>
<dbReference type="OrthoDB" id="5973539at2759"/>
<comment type="pathway">
    <text evidence="19">Phospholipid metabolism; phosphatidylethanolamine biosynthesis.</text>
</comment>
<comment type="subcellular location">
    <subcellularLocation>
        <location evidence="2">Endomembrane system</location>
    </subcellularLocation>
</comment>
<dbReference type="GO" id="GO:0012505">
    <property type="term" value="C:endomembrane system"/>
    <property type="evidence" value="ECO:0007669"/>
    <property type="project" value="UniProtKB-SubCell"/>
</dbReference>
<dbReference type="CDD" id="cd00030">
    <property type="entry name" value="C2"/>
    <property type="match status" value="1"/>
</dbReference>
<dbReference type="InterPro" id="IPR035892">
    <property type="entry name" value="C2_domain_sf"/>
</dbReference>
<evidence type="ECO:0000256" key="14">
    <source>
        <dbReference type="ARBA" id="ARBA00023163"/>
    </source>
</evidence>
<evidence type="ECO:0000256" key="19">
    <source>
        <dbReference type="ARBA" id="ARBA00024326"/>
    </source>
</evidence>
<evidence type="ECO:0000256" key="16">
    <source>
        <dbReference type="ARBA" id="ARBA00023239"/>
    </source>
</evidence>
<name>A0A3L6SLR1_PANMI</name>
<comment type="pathway">
    <text evidence="3">Lipid metabolism.</text>
</comment>
<gene>
    <name evidence="23" type="ORF">C2845_PM07G35430</name>
</gene>
<dbReference type="InterPro" id="IPR002048">
    <property type="entry name" value="EF_hand_dom"/>
</dbReference>
<dbReference type="SUPFAM" id="SSF49562">
    <property type="entry name" value="C2 domain (Calcium/lipid-binding domain, CaLB)"/>
    <property type="match status" value="1"/>
</dbReference>
<dbReference type="InterPro" id="IPR005202">
    <property type="entry name" value="TF_GRAS"/>
</dbReference>
<dbReference type="PANTHER" id="PTHR10067:SF17">
    <property type="entry name" value="PHOSPHATIDYLSERINE DECARBOXYLASE PROENZYME 2"/>
    <property type="match status" value="1"/>
</dbReference>
<feature type="domain" description="EF-hand" evidence="22">
    <location>
        <begin position="173"/>
        <end position="208"/>
    </location>
</feature>
<dbReference type="SUPFAM" id="SSF47473">
    <property type="entry name" value="EF-hand"/>
    <property type="match status" value="1"/>
</dbReference>
<keyword evidence="7" id="KW-0677">Repeat</keyword>
<comment type="function">
    <text evidence="20">Catalyzes the formation of phosphatidylethanolamine (PtdEtn) from phosphatidylserine (PtdSer). Plays a central role in phospholipid metabolism and in the interorganelle trafficking of phosphatidylserine. Contributes only to a minor proportion of PtdEtn production.</text>
</comment>
<dbReference type="NCBIfam" id="TIGR00163">
    <property type="entry name" value="PS_decarb"/>
    <property type="match status" value="1"/>
</dbReference>
<dbReference type="STRING" id="4540.A0A3L6SLR1"/>
<dbReference type="PANTHER" id="PTHR10067">
    <property type="entry name" value="PHOSPHATIDYLSERINE DECARBOXYLASE"/>
    <property type="match status" value="1"/>
</dbReference>
<keyword evidence="24" id="KW-1185">Reference proteome</keyword>
<evidence type="ECO:0000256" key="17">
    <source>
        <dbReference type="ARBA" id="ARBA00023264"/>
    </source>
</evidence>
<dbReference type="EC" id="4.1.1.65" evidence="4"/>
<evidence type="ECO:0000259" key="22">
    <source>
        <dbReference type="PROSITE" id="PS50222"/>
    </source>
</evidence>
<dbReference type="InterPro" id="IPR011992">
    <property type="entry name" value="EF-hand-dom_pair"/>
</dbReference>
<dbReference type="InterPro" id="IPR018247">
    <property type="entry name" value="EF_Hand_1_Ca_BS"/>
</dbReference>
<dbReference type="InterPro" id="IPR000008">
    <property type="entry name" value="C2_dom"/>
</dbReference>
<dbReference type="PROSITE" id="PS50004">
    <property type="entry name" value="C2"/>
    <property type="match status" value="1"/>
</dbReference>
<evidence type="ECO:0000256" key="4">
    <source>
        <dbReference type="ARBA" id="ARBA00012243"/>
    </source>
</evidence>
<evidence type="ECO:0000256" key="7">
    <source>
        <dbReference type="ARBA" id="ARBA00022737"/>
    </source>
</evidence>
<dbReference type="GO" id="GO:0005737">
    <property type="term" value="C:cytoplasm"/>
    <property type="evidence" value="ECO:0007669"/>
    <property type="project" value="UniProtKB-ARBA"/>
</dbReference>
<dbReference type="GO" id="GO:0006646">
    <property type="term" value="P:phosphatidylethanolamine biosynthetic process"/>
    <property type="evidence" value="ECO:0007669"/>
    <property type="project" value="UniProtKB-UniPathway"/>
</dbReference>
<accession>A0A3L6SLR1</accession>
<dbReference type="GO" id="GO:0005509">
    <property type="term" value="F:calcium ion binding"/>
    <property type="evidence" value="ECO:0007669"/>
    <property type="project" value="InterPro"/>
</dbReference>
<dbReference type="CDD" id="cd00051">
    <property type="entry name" value="EFh"/>
    <property type="match status" value="1"/>
</dbReference>
<comment type="caution">
    <text evidence="23">The sequence shown here is derived from an EMBL/GenBank/DDBJ whole genome shotgun (WGS) entry which is preliminary data.</text>
</comment>
<dbReference type="InterPro" id="IPR003817">
    <property type="entry name" value="PS_Dcarbxylase"/>
</dbReference>
<dbReference type="PROSITE" id="PS50222">
    <property type="entry name" value="EF_HAND_2"/>
    <property type="match status" value="2"/>
</dbReference>
<dbReference type="GO" id="GO:0004609">
    <property type="term" value="F:phosphatidylserine decarboxylase activity"/>
    <property type="evidence" value="ECO:0007669"/>
    <property type="project" value="UniProtKB-EC"/>
</dbReference>
<proteinExistence type="predicted"/>
<evidence type="ECO:0000256" key="13">
    <source>
        <dbReference type="ARBA" id="ARBA00023145"/>
    </source>
</evidence>
<evidence type="ECO:0000313" key="24">
    <source>
        <dbReference type="Proteomes" id="UP000275267"/>
    </source>
</evidence>
<dbReference type="Proteomes" id="UP000275267">
    <property type="component" value="Unassembled WGS sequence"/>
</dbReference>
<feature type="domain" description="EF-hand" evidence="22">
    <location>
        <begin position="209"/>
        <end position="244"/>
    </location>
</feature>
<keyword evidence="8" id="KW-0210">Decarboxylase</keyword>
<evidence type="ECO:0000256" key="15">
    <source>
        <dbReference type="ARBA" id="ARBA00023209"/>
    </source>
</evidence>
<evidence type="ECO:0000256" key="1">
    <source>
        <dbReference type="ARBA" id="ARBA00001928"/>
    </source>
</evidence>
<dbReference type="AlphaFoldDB" id="A0A3L6SLR1"/>
<evidence type="ECO:0000256" key="2">
    <source>
        <dbReference type="ARBA" id="ARBA00004308"/>
    </source>
</evidence>
<dbReference type="InterPro" id="IPR033177">
    <property type="entry name" value="PSD-B"/>
</dbReference>
<sequence length="834" mass="91457">MGHSPSRSNGAGDPLPSRFARFRRRLRLHRRRRSGDDSASAKNIAADEFAGIARIRIVKADMQFKDKFFACLSLGERTYRTDKSDNTQTPVWDSEKKVIVETNGPHIARISVFETNRFSKNTLVGYCEVDLFEMLTKDLEEHSEDLPLLDPSSSNATVGSITISCYIEDPVETEQSFARRVLAIVDYDENGTLSLSEFSDLMKAFGNKLAVAKIEELFRQADTNGDGIVDIDELAALLADKQEKEPLISNCPVCGEDLGKYDKINDMIHMTLCFDEGTGNQIMTGGFLTDKQASSGWMFKLSEWAHFSTYDVGLHSGSTASHILVFDRRTKRIVEEVIDGKIVLSMRALYQSKVGLTLINTGVKELLKNLSEKQGKKMNSPESAKDILKFLELFKLCLSYVVSHALTSDDLSFTPGAAAAADGHPPPAAILHRLLLSGVAAVATGGVLKRSLTEVERWQQALYLRAVRQRVVAQAQGAHPPINIGAVLSRAAAWRGSGFSGPPSGRGVGEVAGQRIIHLIDFDVSLVQHIALIHALANRRVAGTCLKVTTVADPTSPFTPALAQALAVTGQRLTRHAQQAGLEFRFNVDQINMDEINDPIESFKTFNEFFIRGLKPGARPIAYGDQDGIATCAADSRLMAFSSVDESTRLWIKGRKFSIEGLLGTSAHSNALRNGSLVIFRLAPQDYHRFHVPVSGTVEKFVEIPGCLYTVNPIAVNSKYCNVFTENKRVISIISTSEFGKVAFVAIGATMVGSITFLKNEGDYVNKGDEFGYFSFGGSTVICVFEKDAIQFDADLVANSERSLETLVSVGMTLGVSTRNKRLQVPELQKCSLE</sequence>
<evidence type="ECO:0000256" key="12">
    <source>
        <dbReference type="ARBA" id="ARBA00023136"/>
    </source>
</evidence>
<dbReference type="Pfam" id="PF00168">
    <property type="entry name" value="C2"/>
    <property type="match status" value="1"/>
</dbReference>
<dbReference type="PROSITE" id="PS00018">
    <property type="entry name" value="EF_HAND_1"/>
    <property type="match status" value="2"/>
</dbReference>
<keyword evidence="10" id="KW-0805">Transcription regulation</keyword>
<feature type="domain" description="C2" evidence="21">
    <location>
        <begin position="4"/>
        <end position="146"/>
    </location>
</feature>
<protein>
    <recommendedName>
        <fullName evidence="4">phosphatidylserine decarboxylase</fullName>
        <ecNumber evidence="4">4.1.1.65</ecNumber>
    </recommendedName>
</protein>
<reference evidence="24" key="1">
    <citation type="journal article" date="2019" name="Nat. Commun.">
        <title>The genome of broomcorn millet.</title>
        <authorList>
            <person name="Zou C."/>
            <person name="Miki D."/>
            <person name="Li D."/>
            <person name="Tang Q."/>
            <person name="Xiao L."/>
            <person name="Rajput S."/>
            <person name="Deng P."/>
            <person name="Jia W."/>
            <person name="Huang R."/>
            <person name="Zhang M."/>
            <person name="Sun Y."/>
            <person name="Hu J."/>
            <person name="Fu X."/>
            <person name="Schnable P.S."/>
            <person name="Li F."/>
            <person name="Zhang H."/>
            <person name="Feng B."/>
            <person name="Zhu X."/>
            <person name="Liu R."/>
            <person name="Schnable J.C."/>
            <person name="Zhu J.-K."/>
            <person name="Zhang H."/>
        </authorList>
    </citation>
    <scope>NUCLEOTIDE SEQUENCE [LARGE SCALE GENOMIC DNA]</scope>
</reference>
<keyword evidence="18" id="KW-0670">Pyruvate</keyword>
<dbReference type="SMART" id="SM00054">
    <property type="entry name" value="EFh"/>
    <property type="match status" value="2"/>
</dbReference>
<evidence type="ECO:0000256" key="6">
    <source>
        <dbReference type="ARBA" id="ARBA00022723"/>
    </source>
</evidence>
<dbReference type="Pfam" id="PF13499">
    <property type="entry name" value="EF-hand_7"/>
    <property type="match status" value="1"/>
</dbReference>
<keyword evidence="9" id="KW-0106">Calcium</keyword>
<evidence type="ECO:0000256" key="5">
    <source>
        <dbReference type="ARBA" id="ARBA00022516"/>
    </source>
</evidence>
<comment type="cofactor">
    <cofactor evidence="1">
        <name>pyruvate</name>
        <dbReference type="ChEBI" id="CHEBI:15361"/>
    </cofactor>
</comment>
<keyword evidence="12" id="KW-0472">Membrane</keyword>
<keyword evidence="15" id="KW-0594">Phospholipid biosynthesis</keyword>
<dbReference type="Pfam" id="PF03514">
    <property type="entry name" value="GRAS"/>
    <property type="match status" value="1"/>
</dbReference>
<evidence type="ECO:0000313" key="23">
    <source>
        <dbReference type="EMBL" id="RLN22980.1"/>
    </source>
</evidence>
<evidence type="ECO:0000256" key="20">
    <source>
        <dbReference type="ARBA" id="ARBA00054982"/>
    </source>
</evidence>
<evidence type="ECO:0000256" key="9">
    <source>
        <dbReference type="ARBA" id="ARBA00022837"/>
    </source>
</evidence>
<keyword evidence="17" id="KW-1208">Phospholipid metabolism</keyword>
<keyword evidence="16" id="KW-0456">Lyase</keyword>
<organism evidence="23 24">
    <name type="scientific">Panicum miliaceum</name>
    <name type="common">Proso millet</name>
    <name type="synonym">Broomcorn millet</name>
    <dbReference type="NCBI Taxonomy" id="4540"/>
    <lineage>
        <taxon>Eukaryota</taxon>
        <taxon>Viridiplantae</taxon>
        <taxon>Streptophyta</taxon>
        <taxon>Embryophyta</taxon>
        <taxon>Tracheophyta</taxon>
        <taxon>Spermatophyta</taxon>
        <taxon>Magnoliopsida</taxon>
        <taxon>Liliopsida</taxon>
        <taxon>Poales</taxon>
        <taxon>Poaceae</taxon>
        <taxon>PACMAD clade</taxon>
        <taxon>Panicoideae</taxon>
        <taxon>Panicodae</taxon>
        <taxon>Paniceae</taxon>
        <taxon>Panicinae</taxon>
        <taxon>Panicum</taxon>
        <taxon>Panicum sect. Panicum</taxon>
    </lineage>
</organism>
<dbReference type="UniPathway" id="UPA00558"/>
<evidence type="ECO:0000256" key="3">
    <source>
        <dbReference type="ARBA" id="ARBA00005189"/>
    </source>
</evidence>